<evidence type="ECO:0000256" key="8">
    <source>
        <dbReference type="ARBA" id="ARBA00023136"/>
    </source>
</evidence>
<keyword evidence="12" id="KW-0732">Signal</keyword>
<accession>A0A9Q0GFJ9</accession>
<feature type="compositionally biased region" description="Basic and acidic residues" evidence="11">
    <location>
        <begin position="1221"/>
        <end position="1307"/>
    </location>
</feature>
<keyword evidence="8" id="KW-0472">Membrane</keyword>
<dbReference type="GO" id="GO:0005886">
    <property type="term" value="C:plasma membrane"/>
    <property type="evidence" value="ECO:0007669"/>
    <property type="project" value="UniProtKB-SubCell"/>
</dbReference>
<evidence type="ECO:0000256" key="3">
    <source>
        <dbReference type="ARBA" id="ARBA00022475"/>
    </source>
</evidence>
<protein>
    <submittedName>
        <fullName evidence="13">Uncharacterized protein</fullName>
    </submittedName>
</protein>
<evidence type="ECO:0000313" key="14">
    <source>
        <dbReference type="Proteomes" id="UP001141552"/>
    </source>
</evidence>
<feature type="compositionally biased region" description="Polar residues" evidence="11">
    <location>
        <begin position="532"/>
        <end position="541"/>
    </location>
</feature>
<feature type="compositionally biased region" description="Basic and acidic residues" evidence="11">
    <location>
        <begin position="1173"/>
        <end position="1186"/>
    </location>
</feature>
<evidence type="ECO:0000256" key="7">
    <source>
        <dbReference type="ARBA" id="ARBA00023054"/>
    </source>
</evidence>
<feature type="compositionally biased region" description="Basic and acidic residues" evidence="11">
    <location>
        <begin position="625"/>
        <end position="734"/>
    </location>
</feature>
<feature type="compositionally biased region" description="Polar residues" evidence="11">
    <location>
        <begin position="1163"/>
        <end position="1172"/>
    </location>
</feature>
<evidence type="ECO:0000256" key="4">
    <source>
        <dbReference type="ARBA" id="ARBA00022692"/>
    </source>
</evidence>
<feature type="region of interest" description="Disordered" evidence="11">
    <location>
        <begin position="325"/>
        <end position="347"/>
    </location>
</feature>
<reference evidence="13" key="2">
    <citation type="journal article" date="2023" name="Plants (Basel)">
        <title>Annotation of the Turnera subulata (Passifloraceae) Draft Genome Reveals the S-Locus Evolved after the Divergence of Turneroideae from Passifloroideae in a Stepwise Manner.</title>
        <authorList>
            <person name="Henning P.M."/>
            <person name="Roalson E.H."/>
            <person name="Mir W."/>
            <person name="McCubbin A.G."/>
            <person name="Shore J.S."/>
        </authorList>
    </citation>
    <scope>NUCLEOTIDE SEQUENCE</scope>
    <source>
        <strain evidence="13">F60SS</strain>
    </source>
</reference>
<evidence type="ECO:0000256" key="1">
    <source>
        <dbReference type="ARBA" id="ARBA00004162"/>
    </source>
</evidence>
<keyword evidence="7 10" id="KW-0175">Coiled coil</keyword>
<evidence type="ECO:0000256" key="2">
    <source>
        <dbReference type="ARBA" id="ARBA00004389"/>
    </source>
</evidence>
<evidence type="ECO:0000313" key="13">
    <source>
        <dbReference type="EMBL" id="KAJ4849145.1"/>
    </source>
</evidence>
<dbReference type="Proteomes" id="UP001141552">
    <property type="component" value="Unassembled WGS sequence"/>
</dbReference>
<comment type="subcellular location">
    <subcellularLocation>
        <location evidence="1">Cell membrane</location>
        <topology evidence="1">Single-pass membrane protein</topology>
    </subcellularLocation>
    <subcellularLocation>
        <location evidence="2">Endoplasmic reticulum membrane</location>
        <topology evidence="2">Single-pass membrane protein</topology>
    </subcellularLocation>
</comment>
<feature type="region of interest" description="Disordered" evidence="11">
    <location>
        <begin position="117"/>
        <end position="136"/>
    </location>
</feature>
<keyword evidence="6" id="KW-1133">Transmembrane helix</keyword>
<proteinExistence type="inferred from homology"/>
<comment type="caution">
    <text evidence="13">The sequence shown here is derived from an EMBL/GenBank/DDBJ whole genome shotgun (WGS) entry which is preliminary data.</text>
</comment>
<comment type="similarity">
    <text evidence="9">Belongs to the plant Proton pump-interactor protein family.</text>
</comment>
<feature type="region of interest" description="Disordered" evidence="11">
    <location>
        <begin position="247"/>
        <end position="288"/>
    </location>
</feature>
<evidence type="ECO:0000256" key="10">
    <source>
        <dbReference type="SAM" id="Coils"/>
    </source>
</evidence>
<keyword evidence="3" id="KW-1003">Cell membrane</keyword>
<feature type="region of interest" description="Disordered" evidence="11">
    <location>
        <begin position="525"/>
        <end position="555"/>
    </location>
</feature>
<keyword evidence="5" id="KW-0256">Endoplasmic reticulum</keyword>
<gene>
    <name evidence="13" type="ORF">Tsubulata_040174</name>
</gene>
<evidence type="ECO:0000256" key="5">
    <source>
        <dbReference type="ARBA" id="ARBA00022824"/>
    </source>
</evidence>
<feature type="coiled-coil region" evidence="10">
    <location>
        <begin position="868"/>
        <end position="895"/>
    </location>
</feature>
<feature type="region of interest" description="Disordered" evidence="11">
    <location>
        <begin position="591"/>
        <end position="741"/>
    </location>
</feature>
<dbReference type="OrthoDB" id="1703439at2759"/>
<feature type="compositionally biased region" description="Basic and acidic residues" evidence="11">
    <location>
        <begin position="1194"/>
        <end position="1207"/>
    </location>
</feature>
<feature type="compositionally biased region" description="Basic and acidic residues" evidence="11">
    <location>
        <begin position="117"/>
        <end position="126"/>
    </location>
</feature>
<dbReference type="InterPro" id="IPR055282">
    <property type="entry name" value="PPI1-4"/>
</dbReference>
<evidence type="ECO:0000256" key="11">
    <source>
        <dbReference type="SAM" id="MobiDB-lite"/>
    </source>
</evidence>
<dbReference type="PANTHER" id="PTHR32219">
    <property type="entry name" value="RNA-BINDING PROTEIN YLMH-RELATED"/>
    <property type="match status" value="1"/>
</dbReference>
<feature type="coiled-coil region" evidence="10">
    <location>
        <begin position="968"/>
        <end position="1053"/>
    </location>
</feature>
<dbReference type="PANTHER" id="PTHR32219:SF3">
    <property type="entry name" value="CALPONIN-LIKE DOMAIN PROTEIN"/>
    <property type="match status" value="1"/>
</dbReference>
<feature type="compositionally biased region" description="Basic and acidic residues" evidence="11">
    <location>
        <begin position="591"/>
        <end position="612"/>
    </location>
</feature>
<evidence type="ECO:0000256" key="9">
    <source>
        <dbReference type="ARBA" id="ARBA00038080"/>
    </source>
</evidence>
<feature type="signal peptide" evidence="12">
    <location>
        <begin position="1"/>
        <end position="25"/>
    </location>
</feature>
<feature type="chain" id="PRO_5040298670" evidence="12">
    <location>
        <begin position="26"/>
        <end position="1395"/>
    </location>
</feature>
<sequence length="1395" mass="154566">MSDLQSSQIWLLPLLAFTAVRSVSGFYPSGELSCVACERIFAMTADVNGSSTELEEKRAPDAAGSCEDLPKPAATCDDVIGNGNGNAKDDGDGSYVFVTGDDGEDHIPVEIVQNVGGEKESGDHVPSDQPNGTAAAVEGEDKAVEGDVPEPAADCCHQQSEFELSSGNAGEEVAADSMVGQLDENGQLQESVANETDDHKVKAEVGGETNPILTSDFEENHGSDTVVALANGFRKDLEQDAEQVGTVNGEVSAGDAQQDSGFDLEQDSDTPANLKLEDSEIVDQNVSPEAETVDVGLANEVLSLQNGSSHKVELSDDQDVETATDKISHSTAELHTTRDRTNGIPPTSLPSEADHVGCKTDHHIQETNTHPTEDESNGIHLTSVQSDAAADVNGHISCKNGEYDEELPGEPALEIVGDPHAKVEVADNAVDRATESAEVFEKLDVAIWESKTDDNADTNDIAHNPDPEQEIQVGSNSFESEEKKTSNFASNVAYEQEVMETKLTICPSKETGTIDASLVHVNQGDSVEADSTKGSTVGSDSTIDENVKQFDSGEVVDSFYQDEKSIEDVQQSDTAEADSIVAYRDVKQFDSVKDADSSNGHQDEKFVEDVKQNDSVIDADSSNGHQDEKFVEDVKQNDSVKDADSSNGHQDEKFVEDVKQNDSVKDADSSNGHQDEKFVEDVKQNDSVKDADSSNGHQDEKFVEDVKQNDSVKDADSSNGHQDEKFVEDVKQNDSVEADSTAVENVTQVDSVEVVDSFNGHLDGQSVEDGKQSDGVVVQSIENVKNSDSVDVDKNDKKGCLVDVSHCQDFVNGVEESNSVVAAVASVEGQDVLSVEGQDVARVEGQDVATEVVRRPFYYLIRIPRYDNENLKDEIKQAQSQVDEKTKARDAIRAEIQSLRVVCKDYYQNYALALSEERAARDLLKAKHKEIDSVKTVINTVKNFTDVEDIGAKIRYRNHMIQHETLSLKEEKQYIREINELKQKQEQLSSNIASQDELQKAMDQKDQAGERLKSLNKEVESLRDKFLKAQSRTKEAEKKYDHENERMIKLQEQFKAADVIRQEAYAHLQSLRKQSLLSVDDAKAAYDLAMKGDKEALQDHCVNQVEDIMELWNKNHEFRGEYIRCNMRSTIRRLQTLDGRSLGPDEQPPAIPNLVSERVVKNTMVQSSTPSVEEQKPVVAKEESLKGKNTSTPKVEDQKKVKVEDQKNVSSKAKKPSPPLKDQDEHERQENHKKKREEEELARKLEEAEELRKEKEAAVSKEQRRLEEKAKAKEAMERKKRNAEKAEARAALRAQKEAELKEKEREKKLRKKEKKKAVFDETNVTNEGECAPSIETPEIKETEIREKPVVVTKRLQRTAQYTKSKSVPPPLRNRGKKRIQTWMWIILAAMQKKKL</sequence>
<keyword evidence="14" id="KW-1185">Reference proteome</keyword>
<dbReference type="EMBL" id="JAKUCV010000690">
    <property type="protein sequence ID" value="KAJ4849145.1"/>
    <property type="molecule type" value="Genomic_DNA"/>
</dbReference>
<name>A0A9Q0GFJ9_9ROSI</name>
<dbReference type="GO" id="GO:0005789">
    <property type="term" value="C:endoplasmic reticulum membrane"/>
    <property type="evidence" value="ECO:0007669"/>
    <property type="project" value="UniProtKB-SubCell"/>
</dbReference>
<keyword evidence="4" id="KW-0812">Transmembrane</keyword>
<feature type="region of interest" description="Disordered" evidence="11">
    <location>
        <begin position="454"/>
        <end position="486"/>
    </location>
</feature>
<reference evidence="13" key="1">
    <citation type="submission" date="2022-02" db="EMBL/GenBank/DDBJ databases">
        <authorList>
            <person name="Henning P.M."/>
            <person name="McCubbin A.G."/>
            <person name="Shore J.S."/>
        </authorList>
    </citation>
    <scope>NUCLEOTIDE SEQUENCE</scope>
    <source>
        <strain evidence="13">F60SS</strain>
        <tissue evidence="13">Leaves</tissue>
    </source>
</reference>
<feature type="region of interest" description="Disordered" evidence="11">
    <location>
        <begin position="1138"/>
        <end position="1336"/>
    </location>
</feature>
<evidence type="ECO:0000256" key="12">
    <source>
        <dbReference type="SAM" id="SignalP"/>
    </source>
</evidence>
<evidence type="ECO:0000256" key="6">
    <source>
        <dbReference type="ARBA" id="ARBA00022989"/>
    </source>
</evidence>
<organism evidence="13 14">
    <name type="scientific">Turnera subulata</name>
    <dbReference type="NCBI Taxonomy" id="218843"/>
    <lineage>
        <taxon>Eukaryota</taxon>
        <taxon>Viridiplantae</taxon>
        <taxon>Streptophyta</taxon>
        <taxon>Embryophyta</taxon>
        <taxon>Tracheophyta</taxon>
        <taxon>Spermatophyta</taxon>
        <taxon>Magnoliopsida</taxon>
        <taxon>eudicotyledons</taxon>
        <taxon>Gunneridae</taxon>
        <taxon>Pentapetalae</taxon>
        <taxon>rosids</taxon>
        <taxon>fabids</taxon>
        <taxon>Malpighiales</taxon>
        <taxon>Passifloraceae</taxon>
        <taxon>Turnera</taxon>
    </lineage>
</organism>